<dbReference type="GO" id="GO:0006633">
    <property type="term" value="P:fatty acid biosynthetic process"/>
    <property type="evidence" value="ECO:0007669"/>
    <property type="project" value="TreeGrafter"/>
</dbReference>
<dbReference type="GO" id="GO:0031177">
    <property type="term" value="F:phosphopantetheine binding"/>
    <property type="evidence" value="ECO:0007669"/>
    <property type="project" value="InterPro"/>
</dbReference>
<dbReference type="CDD" id="cd08952">
    <property type="entry name" value="KR_1_SDR_x"/>
    <property type="match status" value="1"/>
</dbReference>
<dbReference type="InterPro" id="IPR016039">
    <property type="entry name" value="Thiolase-like"/>
</dbReference>
<evidence type="ECO:0000259" key="9">
    <source>
        <dbReference type="PROSITE" id="PS52004"/>
    </source>
</evidence>
<dbReference type="Pfam" id="PF08659">
    <property type="entry name" value="KR"/>
    <property type="match status" value="1"/>
</dbReference>
<dbReference type="EMBL" id="BOQP01000051">
    <property type="protein sequence ID" value="GIM82399.1"/>
    <property type="molecule type" value="Genomic_DNA"/>
</dbReference>
<dbReference type="PANTHER" id="PTHR43775">
    <property type="entry name" value="FATTY ACID SYNTHASE"/>
    <property type="match status" value="1"/>
</dbReference>
<dbReference type="Gene3D" id="3.40.50.720">
    <property type="entry name" value="NAD(P)-binding Rossmann-like Domain"/>
    <property type="match status" value="1"/>
</dbReference>
<dbReference type="Pfam" id="PF00109">
    <property type="entry name" value="ketoacyl-synt"/>
    <property type="match status" value="1"/>
</dbReference>
<keyword evidence="5" id="KW-0045">Antibiotic biosynthesis</keyword>
<dbReference type="SMART" id="SM01294">
    <property type="entry name" value="PKS_PP_betabranch"/>
    <property type="match status" value="1"/>
</dbReference>
<dbReference type="SMART" id="SM00822">
    <property type="entry name" value="PKS_KR"/>
    <property type="match status" value="1"/>
</dbReference>
<gene>
    <name evidence="10" type="ORF">Aco04nite_81310</name>
</gene>
<dbReference type="InterPro" id="IPR014030">
    <property type="entry name" value="Ketoacyl_synth_N"/>
</dbReference>
<dbReference type="PROSITE" id="PS52004">
    <property type="entry name" value="KS3_2"/>
    <property type="match status" value="1"/>
</dbReference>
<name>A0A919T0G0_9ACTN</name>
<dbReference type="InterPro" id="IPR009081">
    <property type="entry name" value="PP-bd_ACP"/>
</dbReference>
<dbReference type="InterPro" id="IPR036291">
    <property type="entry name" value="NAD(P)-bd_dom_sf"/>
</dbReference>
<dbReference type="GO" id="GO:0033068">
    <property type="term" value="P:macrolide biosynthetic process"/>
    <property type="evidence" value="ECO:0007669"/>
    <property type="project" value="UniProtKB-ARBA"/>
</dbReference>
<dbReference type="Pfam" id="PF08990">
    <property type="entry name" value="Docking"/>
    <property type="match status" value="1"/>
</dbReference>
<evidence type="ECO:0000256" key="2">
    <source>
        <dbReference type="ARBA" id="ARBA00022450"/>
    </source>
</evidence>
<dbReference type="InterPro" id="IPR006162">
    <property type="entry name" value="Ppantetheine_attach_site"/>
</dbReference>
<dbReference type="InterPro" id="IPR036736">
    <property type="entry name" value="ACP-like_sf"/>
</dbReference>
<organism evidence="10 11">
    <name type="scientific">Winogradskya consettensis</name>
    <dbReference type="NCBI Taxonomy" id="113560"/>
    <lineage>
        <taxon>Bacteria</taxon>
        <taxon>Bacillati</taxon>
        <taxon>Actinomycetota</taxon>
        <taxon>Actinomycetes</taxon>
        <taxon>Micromonosporales</taxon>
        <taxon>Micromonosporaceae</taxon>
        <taxon>Winogradskya</taxon>
    </lineage>
</organism>
<keyword evidence="2" id="KW-0596">Phosphopantetheine</keyword>
<protein>
    <recommendedName>
        <fullName evidence="12">Acyl transferase domain-containing protein</fullName>
    </recommendedName>
</protein>
<dbReference type="SUPFAM" id="SSF47336">
    <property type="entry name" value="ACP-like"/>
    <property type="match status" value="1"/>
</dbReference>
<dbReference type="Pfam" id="PF18369">
    <property type="entry name" value="PKS_DE"/>
    <property type="match status" value="1"/>
</dbReference>
<dbReference type="FunFam" id="3.40.47.10:FF:000019">
    <property type="entry name" value="Polyketide synthase type I"/>
    <property type="match status" value="1"/>
</dbReference>
<dbReference type="Gene3D" id="1.10.1200.10">
    <property type="entry name" value="ACP-like"/>
    <property type="match status" value="1"/>
</dbReference>
<comment type="caution">
    <text evidence="10">The sequence shown here is derived from an EMBL/GenBank/DDBJ whole genome shotgun (WGS) entry which is preliminary data.</text>
</comment>
<dbReference type="SUPFAM" id="SSF51735">
    <property type="entry name" value="NAD(P)-binding Rossmann-fold domains"/>
    <property type="match status" value="2"/>
</dbReference>
<dbReference type="FunFam" id="1.10.1200.10:FF:000007">
    <property type="entry name" value="Probable polyketide synthase pks17"/>
    <property type="match status" value="1"/>
</dbReference>
<dbReference type="CDD" id="cd00833">
    <property type="entry name" value="PKS"/>
    <property type="match status" value="1"/>
</dbReference>
<dbReference type="InterPro" id="IPR020806">
    <property type="entry name" value="PKS_PP-bd"/>
</dbReference>
<dbReference type="Pfam" id="PF00550">
    <property type="entry name" value="PP-binding"/>
    <property type="match status" value="1"/>
</dbReference>
<dbReference type="InterPro" id="IPR016035">
    <property type="entry name" value="Acyl_Trfase/lysoPLipase"/>
</dbReference>
<dbReference type="Proteomes" id="UP000680865">
    <property type="component" value="Unassembled WGS sequence"/>
</dbReference>
<keyword evidence="6" id="KW-0511">Multifunctional enzyme</keyword>
<evidence type="ECO:0000313" key="10">
    <source>
        <dbReference type="EMBL" id="GIM82399.1"/>
    </source>
</evidence>
<dbReference type="Gene3D" id="6.10.140.1830">
    <property type="match status" value="1"/>
</dbReference>
<keyword evidence="7" id="KW-0012">Acyltransferase</keyword>
<dbReference type="SUPFAM" id="SSF55048">
    <property type="entry name" value="Probable ACP-binding domain of malonyl-CoA ACP transacylase"/>
    <property type="match status" value="1"/>
</dbReference>
<dbReference type="InterPro" id="IPR057326">
    <property type="entry name" value="KR_dom"/>
</dbReference>
<dbReference type="Pfam" id="PF16197">
    <property type="entry name" value="KAsynt_C_assoc"/>
    <property type="match status" value="1"/>
</dbReference>
<dbReference type="InterPro" id="IPR050091">
    <property type="entry name" value="PKS_NRPS_Biosynth_Enz"/>
</dbReference>
<dbReference type="InterPro" id="IPR001227">
    <property type="entry name" value="Ac_transferase_dom_sf"/>
</dbReference>
<dbReference type="InterPro" id="IPR013968">
    <property type="entry name" value="PKS_KR"/>
</dbReference>
<dbReference type="InterPro" id="IPR014031">
    <property type="entry name" value="Ketoacyl_synth_C"/>
</dbReference>
<accession>A0A919T0G0</accession>
<keyword evidence="11" id="KW-1185">Reference proteome</keyword>
<keyword evidence="4" id="KW-0808">Transferase</keyword>
<evidence type="ECO:0000256" key="5">
    <source>
        <dbReference type="ARBA" id="ARBA00023194"/>
    </source>
</evidence>
<dbReference type="InterPro" id="IPR032821">
    <property type="entry name" value="PKS_assoc"/>
</dbReference>
<dbReference type="PANTHER" id="PTHR43775:SF51">
    <property type="entry name" value="INACTIVE PHENOLPHTHIOCEROL SYNTHESIS POLYKETIDE SYNTHASE TYPE I PKS1-RELATED"/>
    <property type="match status" value="1"/>
</dbReference>
<evidence type="ECO:0000256" key="4">
    <source>
        <dbReference type="ARBA" id="ARBA00022679"/>
    </source>
</evidence>
<comment type="cofactor">
    <cofactor evidence="1">
        <name>pantetheine 4'-phosphate</name>
        <dbReference type="ChEBI" id="CHEBI:47942"/>
    </cofactor>
</comment>
<feature type="domain" description="Ketosynthase family 3 (KS3)" evidence="9">
    <location>
        <begin position="33"/>
        <end position="453"/>
    </location>
</feature>
<sequence>MADEAKLLDYLKKASVELQQSRQELGELRGRDREPIAIVAMACRFPGGIETPEQLWELVAADGDAIGALPADRGWNLAELGAGEGAALAGGFLPGVGDFDPELFGISPREAVVMDPQQRLMLLLAWEAFERAGLDPAAVRGSRTGVYVGAMYHDYGYLGAGSGDGGEGYRATGTAGSAISGRISYTFGLEGPAVTVDTACSSSLVTAHLAATALRRGECSLALAGGVTVMATSSAIAGFTAGSGLAGDGRCKSYAAAADGTSWSEGAGVLLLERLSDARRHGHPVLGVIRGSAVNQDGASSGFTAPNGPSQQRVIAQALAGAGLRAGDVDAVDGHGTGTRLGDPVEAQALLATYGQGRGDAGPLWLGSVKSNLGHTQAAAGVAAIMKMVLAMRHETLPRTLHVDEPTPQVDWAAGAVRLLTEPRAWKVNGRPRRAGVSSFGVSGTNAHVILEEPPAVAEPPIGTDGAGPAVLPFAVSARTPMAVVAQAARLRDLPAAVPADVAFSLATTRGVMDERAVVLADGTAALKAGLTALAAGQEHPAVVRGTARTGRLAVLFTGQGAQRGGMGTGLRRFPAYAEAYDAVCAAFAGKLDRPLAEVVTAGGDLLDRTDYAQAGIFAVEVALYRLLESWGVTPDHVAGHSIGEIAAAHVAGVLDLGDAVTLVAARGTLMRSLPAGGAMLAIEADEATVRTLIGDSLDIAAVNGPQSVVVSGPQERIVALVTGKRTKRLQVSHAFHSALMEPMLAEFGAVAAPLTYAPPRIPVVSTLTGEPVTVLDAAHWVRHAREAVRFGAAVDRLAALGVTRFLELGPQAVLTPMVRALRAEALAVPALRKDRADDEALLAAVARLHTDGRSVDWARVVEPAGGRRITLPTYPFARDRYWPDLPVAPAAVPGSTADGDFWTHVAGGDADVLGRLLGLADGAALAPVLPAMAAWHRGSQAATVSDGWRYEVSWEPAGPPSATLSGAWLLAGPVPDDVVAALHDAGATTTTDPSAAIAGVLTCAGAAGLLTQLRALPATGPAVWHLTRGAVAVDNEPGDPEQELARGLGRAAALELPQRWGGQIDLPATLDAAAADRLVAVLADGTEDQVVIRGDRVRAARLHPAPATAAPGAGWRPSGTVLITGGTGALGAHLARRLAERGVPHLILTSRSGPDAPGVAGLREELRAAGTEVTVVAADITDPAAVAAVLAGVPARWPLSAVVHAAGTGSVEPISEATAASFEAAMHAKVRGAAVLDELLSGVPLDAFVLFGSIAGVWGAGGQPAYSAANAYLGALARSRRARGAVATCVHWGPWGGDGMASDEAAVAYLARRGLRPMDPAFALTALERAVAGGDTEVTVADLDPARFAATFSSVRAQPLLTALNTAPAPAGGPDVPGGELRDRAAALTGADRRDVLLDGVREHAAAVLGFTRPDAVAPERALRDLGLDSLTAVELRDRLAAATGAALPATLVFDYPSAQAIAAHLEAELFGAETGEDDEDTRLRASLARITTAQLRAAGLLDVMLRLAEGRTDPDDPTATTPVAIDDLNGEDLLRLARGEWTS</sequence>
<dbReference type="Gene3D" id="3.30.70.3290">
    <property type="match status" value="1"/>
</dbReference>
<dbReference type="PROSITE" id="PS00012">
    <property type="entry name" value="PHOSPHOPANTETHEINE"/>
    <property type="match status" value="1"/>
</dbReference>
<dbReference type="InterPro" id="IPR015083">
    <property type="entry name" value="NorB/c/GfsB-D-like_docking"/>
</dbReference>
<dbReference type="InterPro" id="IPR041618">
    <property type="entry name" value="PKS_DE"/>
</dbReference>
<dbReference type="SUPFAM" id="SSF52151">
    <property type="entry name" value="FabD/lysophospholipase-like"/>
    <property type="match status" value="1"/>
</dbReference>
<dbReference type="GO" id="GO:0004312">
    <property type="term" value="F:fatty acid synthase activity"/>
    <property type="evidence" value="ECO:0007669"/>
    <property type="project" value="TreeGrafter"/>
</dbReference>
<dbReference type="InterPro" id="IPR016036">
    <property type="entry name" value="Malonyl_transacylase_ACP-bd"/>
</dbReference>
<keyword evidence="3" id="KW-0597">Phosphoprotein</keyword>
<evidence type="ECO:0000313" key="11">
    <source>
        <dbReference type="Proteomes" id="UP000680865"/>
    </source>
</evidence>
<dbReference type="Gene3D" id="3.40.366.10">
    <property type="entry name" value="Malonyl-Coenzyme A Acyl Carrier Protein, domain 2"/>
    <property type="match status" value="1"/>
</dbReference>
<dbReference type="Gene3D" id="3.40.47.10">
    <property type="match status" value="1"/>
</dbReference>
<dbReference type="RefSeq" id="WP_213002512.1">
    <property type="nucleotide sequence ID" value="NZ_BAAATW010000002.1"/>
</dbReference>
<dbReference type="Pfam" id="PF02801">
    <property type="entry name" value="Ketoacyl-synt_C"/>
    <property type="match status" value="1"/>
</dbReference>
<evidence type="ECO:0000256" key="7">
    <source>
        <dbReference type="ARBA" id="ARBA00023315"/>
    </source>
</evidence>
<dbReference type="SMART" id="SM00827">
    <property type="entry name" value="PKS_AT"/>
    <property type="match status" value="1"/>
</dbReference>
<feature type="domain" description="Carrier" evidence="8">
    <location>
        <begin position="1396"/>
        <end position="1471"/>
    </location>
</feature>
<evidence type="ECO:0000256" key="1">
    <source>
        <dbReference type="ARBA" id="ARBA00001957"/>
    </source>
</evidence>
<dbReference type="SMART" id="SM00825">
    <property type="entry name" value="PKS_KS"/>
    <property type="match status" value="1"/>
</dbReference>
<dbReference type="SMART" id="SM00823">
    <property type="entry name" value="PKS_PP"/>
    <property type="match status" value="1"/>
</dbReference>
<evidence type="ECO:0000256" key="6">
    <source>
        <dbReference type="ARBA" id="ARBA00023268"/>
    </source>
</evidence>
<evidence type="ECO:0000256" key="3">
    <source>
        <dbReference type="ARBA" id="ARBA00022553"/>
    </source>
</evidence>
<evidence type="ECO:0008006" key="12">
    <source>
        <dbReference type="Google" id="ProtNLM"/>
    </source>
</evidence>
<dbReference type="PROSITE" id="PS50075">
    <property type="entry name" value="CARRIER"/>
    <property type="match status" value="1"/>
</dbReference>
<evidence type="ECO:0000259" key="8">
    <source>
        <dbReference type="PROSITE" id="PS50075"/>
    </source>
</evidence>
<dbReference type="InterPro" id="IPR020841">
    <property type="entry name" value="PKS_Beta-ketoAc_synthase_dom"/>
</dbReference>
<dbReference type="Pfam" id="PF00698">
    <property type="entry name" value="Acyl_transf_1"/>
    <property type="match status" value="1"/>
</dbReference>
<dbReference type="InterPro" id="IPR014043">
    <property type="entry name" value="Acyl_transferase_dom"/>
</dbReference>
<dbReference type="SUPFAM" id="SSF53901">
    <property type="entry name" value="Thiolase-like"/>
    <property type="match status" value="1"/>
</dbReference>
<proteinExistence type="predicted"/>
<reference evidence="10" key="1">
    <citation type="submission" date="2021-03" db="EMBL/GenBank/DDBJ databases">
        <title>Whole genome shotgun sequence of Actinoplanes consettensis NBRC 14913.</title>
        <authorList>
            <person name="Komaki H."/>
            <person name="Tamura T."/>
        </authorList>
    </citation>
    <scope>NUCLEOTIDE SEQUENCE</scope>
    <source>
        <strain evidence="10">NBRC 14913</strain>
    </source>
</reference>